<dbReference type="AlphaFoldDB" id="A0A1G7XZP2"/>
<dbReference type="STRING" id="104663.SAMN04488121_107148"/>
<organism evidence="5 6">
    <name type="scientific">Chitinophaga filiformis</name>
    <name type="common">Myxococcus filiformis</name>
    <name type="synonym">Flexibacter filiformis</name>
    <dbReference type="NCBI Taxonomy" id="104663"/>
    <lineage>
        <taxon>Bacteria</taxon>
        <taxon>Pseudomonadati</taxon>
        <taxon>Bacteroidota</taxon>
        <taxon>Chitinophagia</taxon>
        <taxon>Chitinophagales</taxon>
        <taxon>Chitinophagaceae</taxon>
        <taxon>Chitinophaga</taxon>
    </lineage>
</organism>
<protein>
    <submittedName>
        <fullName evidence="5">AraC-type DNA-binding protein</fullName>
    </submittedName>
</protein>
<sequence>MIRIETYIAQHLTHLVKNCWYLEVPAHLSQPYYEDILPDGHHEIIFHLPPYTGKRKFSDTEWIEEPAAFIAGQTLTSYTLELMPGARLYGIRFYPHTLAAFLKMPVPDPLSGITPLSDILPAGNFMDCITDHPQTTFRHFERLLTGMIAGLQPPSGTYDYVHAAVREIMLHKGNISVDQLLHRTGVSAKYLDSLFKKQVGLTPKAVSNIIRFNHFVSWQKAHPEENYTAGGYETGYYDQSHLIRTFRQYTQQSPKAYFNSETWINNVFVNI</sequence>
<proteinExistence type="predicted"/>
<name>A0A1G7XZP2_CHIFI</name>
<keyword evidence="1" id="KW-0805">Transcription regulation</keyword>
<accession>A0A1G7XZP2</accession>
<dbReference type="EMBL" id="FNBN01000007">
    <property type="protein sequence ID" value="SDG89647.1"/>
    <property type="molecule type" value="Genomic_DNA"/>
</dbReference>
<evidence type="ECO:0000313" key="6">
    <source>
        <dbReference type="Proteomes" id="UP000199045"/>
    </source>
</evidence>
<dbReference type="Gene3D" id="1.10.10.60">
    <property type="entry name" value="Homeodomain-like"/>
    <property type="match status" value="1"/>
</dbReference>
<dbReference type="Pfam" id="PF12833">
    <property type="entry name" value="HTH_18"/>
    <property type="match status" value="1"/>
</dbReference>
<evidence type="ECO:0000259" key="4">
    <source>
        <dbReference type="PROSITE" id="PS01124"/>
    </source>
</evidence>
<reference evidence="5 6" key="1">
    <citation type="submission" date="2016-10" db="EMBL/GenBank/DDBJ databases">
        <authorList>
            <person name="de Groot N.N."/>
        </authorList>
    </citation>
    <scope>NUCLEOTIDE SEQUENCE [LARGE SCALE GENOMIC DNA]</scope>
    <source>
        <strain evidence="5 6">DSM 527</strain>
    </source>
</reference>
<keyword evidence="3" id="KW-0804">Transcription</keyword>
<evidence type="ECO:0000256" key="1">
    <source>
        <dbReference type="ARBA" id="ARBA00023015"/>
    </source>
</evidence>
<dbReference type="PANTHER" id="PTHR46796:SF13">
    <property type="entry name" value="HTH-TYPE TRANSCRIPTIONAL ACTIVATOR RHAS"/>
    <property type="match status" value="1"/>
</dbReference>
<dbReference type="GO" id="GO:0003700">
    <property type="term" value="F:DNA-binding transcription factor activity"/>
    <property type="evidence" value="ECO:0007669"/>
    <property type="project" value="InterPro"/>
</dbReference>
<dbReference type="Pfam" id="PF20240">
    <property type="entry name" value="DUF6597"/>
    <property type="match status" value="1"/>
</dbReference>
<dbReference type="SMART" id="SM00342">
    <property type="entry name" value="HTH_ARAC"/>
    <property type="match status" value="1"/>
</dbReference>
<gene>
    <name evidence="5" type="ORF">SAMN04488121_107148</name>
</gene>
<dbReference type="GO" id="GO:0043565">
    <property type="term" value="F:sequence-specific DNA binding"/>
    <property type="evidence" value="ECO:0007669"/>
    <property type="project" value="InterPro"/>
</dbReference>
<dbReference type="PROSITE" id="PS01124">
    <property type="entry name" value="HTH_ARAC_FAMILY_2"/>
    <property type="match status" value="1"/>
</dbReference>
<evidence type="ECO:0000256" key="3">
    <source>
        <dbReference type="ARBA" id="ARBA00023163"/>
    </source>
</evidence>
<evidence type="ECO:0000256" key="2">
    <source>
        <dbReference type="ARBA" id="ARBA00023125"/>
    </source>
</evidence>
<dbReference type="InterPro" id="IPR050204">
    <property type="entry name" value="AraC_XylS_family_regulators"/>
</dbReference>
<dbReference type="Proteomes" id="UP000199045">
    <property type="component" value="Unassembled WGS sequence"/>
</dbReference>
<dbReference type="OrthoDB" id="655946at2"/>
<dbReference type="InterPro" id="IPR046532">
    <property type="entry name" value="DUF6597"/>
</dbReference>
<evidence type="ECO:0000313" key="5">
    <source>
        <dbReference type="EMBL" id="SDG89647.1"/>
    </source>
</evidence>
<dbReference type="PANTHER" id="PTHR46796">
    <property type="entry name" value="HTH-TYPE TRANSCRIPTIONAL ACTIVATOR RHAS-RELATED"/>
    <property type="match status" value="1"/>
</dbReference>
<keyword evidence="2 5" id="KW-0238">DNA-binding</keyword>
<dbReference type="InterPro" id="IPR018060">
    <property type="entry name" value="HTH_AraC"/>
</dbReference>
<dbReference type="RefSeq" id="WP_089835733.1">
    <property type="nucleotide sequence ID" value="NZ_FNBN01000007.1"/>
</dbReference>
<feature type="domain" description="HTH araC/xylS-type" evidence="4">
    <location>
        <begin position="159"/>
        <end position="260"/>
    </location>
</feature>